<comment type="caution">
    <text evidence="1">The sequence shown here is derived from an EMBL/GenBank/DDBJ whole genome shotgun (WGS) entry which is preliminary data.</text>
</comment>
<reference evidence="1" key="1">
    <citation type="submission" date="2023-04" db="EMBL/GenBank/DDBJ databases">
        <title>Ambrosiozyma monospora NBRC 10751.</title>
        <authorList>
            <person name="Ichikawa N."/>
            <person name="Sato H."/>
            <person name="Tonouchi N."/>
        </authorList>
    </citation>
    <scope>NUCLEOTIDE SEQUENCE</scope>
    <source>
        <strain evidence="1">NBRC 10751</strain>
    </source>
</reference>
<keyword evidence="2" id="KW-1185">Reference proteome</keyword>
<dbReference type="EMBL" id="BSXS01002360">
    <property type="protein sequence ID" value="GME78877.1"/>
    <property type="molecule type" value="Genomic_DNA"/>
</dbReference>
<sequence>MHSLINSMYESYIDKHDYTQAALALELLANTYSWDPNSYLPPCRAPRMPAQSEFKRKEYLYIQMARNFSRGNKVEQAIACYQILLDAYDRYSFDLDGLSHCHVEMSKCFRSLRNSGGGLEFDCSYFVVMFIGLGFPSSLRGKSFVYEGLPFEHISAIGDRLCRLHPGSRIVGSEADADALLARSKTPVGKYLFVKSVSPLKSTNMMGGGNAGPAGANAPAMGRNVAFGRDYNDDDDEFGGLLQLSFIARQYKANKNLNTFTSRRRKPGSSSRSSTSAANVANLWTEEVTYETEFTFPTLMNRSEIKSVQVVQLSPVQNAVKSLVERIEELSSVEHLIKQNLREGIDPETIAGSAAFGSLSRLLAGTVDSPVNGGVGQYRIFFTMNQPQDPLGRQEENFELNVSYLRRAFNSLIRLLNELLKLHDVLVPTNLQTQHRIMVKLFKKNFKSEISDLRLDVDSTWDLEGLMDSLISTNVYSRRYQERMAEEMEMEMELQMQRNVVEFDESEFGFESSLGGYDNDFMLESGGRSNSVSGTVLSSGSGSEALSRGRSGMEYREMTPIILGAPPLGGGVYPPYGGSTSSVTTPVSPTFSSLTPNTPTFAAPVAVVPLATIPGTPYADGEGFDGRVIDDSMTSLVDNDADEIASNTTTSTNSAHSQQYPLTGDHLSAPNFGNGPGSPSSAAATAGGGVGVMYSAAGHQGHSSTNVGSSSKKNRFSTGWSKRTILNSRH</sequence>
<protein>
    <submittedName>
        <fullName evidence="1">Unnamed protein product</fullName>
    </submittedName>
</protein>
<name>A0ACB5T1D1_AMBMO</name>
<organism evidence="1 2">
    <name type="scientific">Ambrosiozyma monospora</name>
    <name type="common">Yeast</name>
    <name type="synonym">Endomycopsis monosporus</name>
    <dbReference type="NCBI Taxonomy" id="43982"/>
    <lineage>
        <taxon>Eukaryota</taxon>
        <taxon>Fungi</taxon>
        <taxon>Dikarya</taxon>
        <taxon>Ascomycota</taxon>
        <taxon>Saccharomycotina</taxon>
        <taxon>Pichiomycetes</taxon>
        <taxon>Pichiales</taxon>
        <taxon>Pichiaceae</taxon>
        <taxon>Ambrosiozyma</taxon>
    </lineage>
</organism>
<gene>
    <name evidence="1" type="ORF">Amon02_000365400</name>
</gene>
<proteinExistence type="predicted"/>
<evidence type="ECO:0000313" key="2">
    <source>
        <dbReference type="Proteomes" id="UP001165064"/>
    </source>
</evidence>
<evidence type="ECO:0000313" key="1">
    <source>
        <dbReference type="EMBL" id="GME78877.1"/>
    </source>
</evidence>
<dbReference type="Proteomes" id="UP001165064">
    <property type="component" value="Unassembled WGS sequence"/>
</dbReference>
<accession>A0ACB5T1D1</accession>